<dbReference type="AlphaFoldDB" id="A0A382MJ70"/>
<feature type="region of interest" description="Disordered" evidence="1">
    <location>
        <begin position="1"/>
        <end position="25"/>
    </location>
</feature>
<dbReference type="EMBL" id="UINC01093611">
    <property type="protein sequence ID" value="SVC48165.1"/>
    <property type="molecule type" value="Genomic_DNA"/>
</dbReference>
<feature type="non-terminal residue" evidence="2">
    <location>
        <position position="25"/>
    </location>
</feature>
<organism evidence="2">
    <name type="scientific">marine metagenome</name>
    <dbReference type="NCBI Taxonomy" id="408172"/>
    <lineage>
        <taxon>unclassified sequences</taxon>
        <taxon>metagenomes</taxon>
        <taxon>ecological metagenomes</taxon>
    </lineage>
</organism>
<accession>A0A382MJ70</accession>
<gene>
    <name evidence="2" type="ORF">METZ01_LOCUS301019</name>
</gene>
<name>A0A382MJ70_9ZZZZ</name>
<evidence type="ECO:0000256" key="1">
    <source>
        <dbReference type="SAM" id="MobiDB-lite"/>
    </source>
</evidence>
<evidence type="ECO:0000313" key="2">
    <source>
        <dbReference type="EMBL" id="SVC48165.1"/>
    </source>
</evidence>
<reference evidence="2" key="1">
    <citation type="submission" date="2018-05" db="EMBL/GenBank/DDBJ databases">
        <authorList>
            <person name="Lanie J.A."/>
            <person name="Ng W.-L."/>
            <person name="Kazmierczak K.M."/>
            <person name="Andrzejewski T.M."/>
            <person name="Davidsen T.M."/>
            <person name="Wayne K.J."/>
            <person name="Tettelin H."/>
            <person name="Glass J.I."/>
            <person name="Rusch D."/>
            <person name="Podicherti R."/>
            <person name="Tsui H.-C.T."/>
            <person name="Winkler M.E."/>
        </authorList>
    </citation>
    <scope>NUCLEOTIDE SEQUENCE</scope>
</reference>
<protein>
    <submittedName>
        <fullName evidence="2">Uncharacterized protein</fullName>
    </submittedName>
</protein>
<sequence>MKNSSIKEVFKLGSQNIKPRRLNQT</sequence>
<proteinExistence type="predicted"/>